<feature type="repeat" description="TPR" evidence="1">
    <location>
        <begin position="103"/>
        <end position="136"/>
    </location>
</feature>
<reference evidence="3 4" key="1">
    <citation type="journal article" date="2015" name="Nature">
        <title>rRNA introns, odd ribosomes, and small enigmatic genomes across a large radiation of phyla.</title>
        <authorList>
            <person name="Brown C.T."/>
            <person name="Hug L.A."/>
            <person name="Thomas B.C."/>
            <person name="Sharon I."/>
            <person name="Castelle C.J."/>
            <person name="Singh A."/>
            <person name="Wilkins M.J."/>
            <person name="Williams K.H."/>
            <person name="Banfield J.F."/>
        </authorList>
    </citation>
    <scope>NUCLEOTIDE SEQUENCE [LARGE SCALE GENOMIC DNA]</scope>
</reference>
<dbReference type="InterPro" id="IPR019734">
    <property type="entry name" value="TPR_rpt"/>
</dbReference>
<keyword evidence="1" id="KW-0802">TPR repeat</keyword>
<dbReference type="Proteomes" id="UP000034710">
    <property type="component" value="Unassembled WGS sequence"/>
</dbReference>
<sequence length="218" mass="25827">MKIPEPHPDKMFTLTSQIVDANYLKWPIYIGPDLVITDSAIEKNYTLYPRHLLFQAVKKGGDLNTTIWQTENDHLWSTVDLDQISTIKKYGPSFEEDLIFHYIRHFYNTGYVYEEVGLYDDAKREYERVLDIDPVFADALVSLSRLYGEKFENKDYLKAIEYLQKYLALLAPDQKEAIEEVYKKADEYDQKYKEMLKNEQEEYERQEQEEATESGESQ</sequence>
<dbReference type="AlphaFoldDB" id="A0A0G0L467"/>
<evidence type="ECO:0000256" key="1">
    <source>
        <dbReference type="PROSITE-ProRule" id="PRU00339"/>
    </source>
</evidence>
<dbReference type="EMBL" id="LBVJ01000042">
    <property type="protein sequence ID" value="KKQ82655.1"/>
    <property type="molecule type" value="Genomic_DNA"/>
</dbReference>
<gene>
    <name evidence="3" type="ORF">UT06_C0042G0007</name>
</gene>
<dbReference type="SUPFAM" id="SSF48452">
    <property type="entry name" value="TPR-like"/>
    <property type="match status" value="1"/>
</dbReference>
<comment type="caution">
    <text evidence="3">The sequence shown here is derived from an EMBL/GenBank/DDBJ whole genome shotgun (WGS) entry which is preliminary data.</text>
</comment>
<feature type="region of interest" description="Disordered" evidence="2">
    <location>
        <begin position="193"/>
        <end position="218"/>
    </location>
</feature>
<evidence type="ECO:0000313" key="4">
    <source>
        <dbReference type="Proteomes" id="UP000034710"/>
    </source>
</evidence>
<dbReference type="PROSITE" id="PS50005">
    <property type="entry name" value="TPR"/>
    <property type="match status" value="1"/>
</dbReference>
<dbReference type="InterPro" id="IPR011990">
    <property type="entry name" value="TPR-like_helical_dom_sf"/>
</dbReference>
<proteinExistence type="predicted"/>
<organism evidence="3 4">
    <name type="scientific">Candidatus Woesebacteria bacterium GW2011_GWA1_38_8</name>
    <dbReference type="NCBI Taxonomy" id="1618547"/>
    <lineage>
        <taxon>Bacteria</taxon>
        <taxon>Candidatus Woeseibacteriota</taxon>
    </lineage>
</organism>
<feature type="compositionally biased region" description="Basic and acidic residues" evidence="2">
    <location>
        <begin position="193"/>
        <end position="208"/>
    </location>
</feature>
<feature type="compositionally biased region" description="Acidic residues" evidence="2">
    <location>
        <begin position="209"/>
        <end position="218"/>
    </location>
</feature>
<accession>A0A0G0L467</accession>
<dbReference type="Gene3D" id="1.25.40.10">
    <property type="entry name" value="Tetratricopeptide repeat domain"/>
    <property type="match status" value="1"/>
</dbReference>
<evidence type="ECO:0000256" key="2">
    <source>
        <dbReference type="SAM" id="MobiDB-lite"/>
    </source>
</evidence>
<evidence type="ECO:0000313" key="3">
    <source>
        <dbReference type="EMBL" id="KKQ82655.1"/>
    </source>
</evidence>
<protein>
    <submittedName>
        <fullName evidence="3">Uncharacterized protein</fullName>
    </submittedName>
</protein>
<name>A0A0G0L467_9BACT</name>